<keyword evidence="2" id="KW-1185">Reference proteome</keyword>
<dbReference type="EMBL" id="JAHHUM010001470">
    <property type="protein sequence ID" value="KAK5611613.1"/>
    <property type="molecule type" value="Genomic_DNA"/>
</dbReference>
<protein>
    <submittedName>
        <fullName evidence="1">Uncharacterized protein</fullName>
    </submittedName>
</protein>
<comment type="caution">
    <text evidence="1">The sequence shown here is derived from an EMBL/GenBank/DDBJ whole genome shotgun (WGS) entry which is preliminary data.</text>
</comment>
<sequence length="104" mass="11457">MVSALVLNPTLVPAFKRVCVSALGSVCVTSSSTDHGSGHIRFISEFSSSKRLLDIKEFIPSEMLIFIVLHLCEWVIFTCSCNRDPLDTPEAPLSSQNPHHHPPL</sequence>
<name>A0AAV9RRX0_9TELE</name>
<evidence type="ECO:0000313" key="2">
    <source>
        <dbReference type="Proteomes" id="UP001311232"/>
    </source>
</evidence>
<accession>A0AAV9RRX0</accession>
<evidence type="ECO:0000313" key="1">
    <source>
        <dbReference type="EMBL" id="KAK5611613.1"/>
    </source>
</evidence>
<dbReference type="AlphaFoldDB" id="A0AAV9RRX0"/>
<organism evidence="1 2">
    <name type="scientific">Crenichthys baileyi</name>
    <name type="common">White River springfish</name>
    <dbReference type="NCBI Taxonomy" id="28760"/>
    <lineage>
        <taxon>Eukaryota</taxon>
        <taxon>Metazoa</taxon>
        <taxon>Chordata</taxon>
        <taxon>Craniata</taxon>
        <taxon>Vertebrata</taxon>
        <taxon>Euteleostomi</taxon>
        <taxon>Actinopterygii</taxon>
        <taxon>Neopterygii</taxon>
        <taxon>Teleostei</taxon>
        <taxon>Neoteleostei</taxon>
        <taxon>Acanthomorphata</taxon>
        <taxon>Ovalentaria</taxon>
        <taxon>Atherinomorphae</taxon>
        <taxon>Cyprinodontiformes</taxon>
        <taxon>Goodeidae</taxon>
        <taxon>Crenichthys</taxon>
    </lineage>
</organism>
<dbReference type="Proteomes" id="UP001311232">
    <property type="component" value="Unassembled WGS sequence"/>
</dbReference>
<reference evidence="1 2" key="1">
    <citation type="submission" date="2021-06" db="EMBL/GenBank/DDBJ databases">
        <authorList>
            <person name="Palmer J.M."/>
        </authorList>
    </citation>
    <scope>NUCLEOTIDE SEQUENCE [LARGE SCALE GENOMIC DNA]</scope>
    <source>
        <strain evidence="1 2">MEX-2019</strain>
        <tissue evidence="1">Muscle</tissue>
    </source>
</reference>
<gene>
    <name evidence="1" type="ORF">CRENBAI_014397</name>
</gene>
<proteinExistence type="predicted"/>